<evidence type="ECO:0000256" key="1">
    <source>
        <dbReference type="ARBA" id="ARBA00004141"/>
    </source>
</evidence>
<keyword evidence="3 5" id="KW-1133">Transmembrane helix</keyword>
<proteinExistence type="predicted"/>
<comment type="caution">
    <text evidence="6">The sequence shown here is derived from an EMBL/GenBank/DDBJ whole genome shotgun (WGS) entry which is preliminary data.</text>
</comment>
<evidence type="ECO:0000313" key="7">
    <source>
        <dbReference type="Proteomes" id="UP000717585"/>
    </source>
</evidence>
<dbReference type="InterPro" id="IPR019184">
    <property type="entry name" value="Uncharacterised_TM-17"/>
</dbReference>
<protein>
    <recommendedName>
        <fullName evidence="8">Transmembrane protein</fullName>
    </recommendedName>
</protein>
<keyword evidence="2 5" id="KW-0812">Transmembrane</keyword>
<feature type="transmembrane region" description="Helical" evidence="5">
    <location>
        <begin position="46"/>
        <end position="66"/>
    </location>
</feature>
<gene>
    <name evidence="6" type="ORF">J8273_8023</name>
</gene>
<accession>A0A8J6B5V7</accession>
<name>A0A8J6B5V7_9EUKA</name>
<reference evidence="6" key="1">
    <citation type="submission" date="2021-05" db="EMBL/GenBank/DDBJ databases">
        <title>A free-living protist that lacks canonical eukaryotic 1 DNA replication and segregation systems.</title>
        <authorList>
            <person name="Salas-Leiva D.E."/>
            <person name="Tromer E.C."/>
            <person name="Curtis B.A."/>
            <person name="Jerlstrom-Hultqvist J."/>
            <person name="Kolisko M."/>
            <person name="Yi Z."/>
            <person name="Salas-Leiva J.S."/>
            <person name="Gallot-Lavallee L."/>
            <person name="Kops G.J.P.L."/>
            <person name="Archibald J.M."/>
            <person name="Simpson A.G.B."/>
            <person name="Roger A.J."/>
        </authorList>
    </citation>
    <scope>NUCLEOTIDE SEQUENCE</scope>
    <source>
        <strain evidence="6">BICM</strain>
    </source>
</reference>
<evidence type="ECO:0000256" key="2">
    <source>
        <dbReference type="ARBA" id="ARBA00022692"/>
    </source>
</evidence>
<evidence type="ECO:0000256" key="3">
    <source>
        <dbReference type="ARBA" id="ARBA00022989"/>
    </source>
</evidence>
<dbReference type="AlphaFoldDB" id="A0A8J6B5V7"/>
<sequence length="146" mass="16197">MAMIHASLASQMLWAIQIPISFIFVLFLILLAWWKSYTLSSVYPEQYIDTFILIVFVLAEIIRFILTNDGNKRANIPLAITSHVVAVLSGVVAILCCVYLAVLQAYIIMIERILLIVYCLYVAVALFVISGTAVARVIVNVATSTV</sequence>
<feature type="transmembrane region" description="Helical" evidence="5">
    <location>
        <begin position="12"/>
        <end position="34"/>
    </location>
</feature>
<dbReference type="GO" id="GO:0016020">
    <property type="term" value="C:membrane"/>
    <property type="evidence" value="ECO:0007669"/>
    <property type="project" value="UniProtKB-SubCell"/>
</dbReference>
<dbReference type="PANTHER" id="PTHR13531">
    <property type="entry name" value="GEO07735P1-RELATED-RELATED"/>
    <property type="match status" value="1"/>
</dbReference>
<evidence type="ECO:0000256" key="4">
    <source>
        <dbReference type="ARBA" id="ARBA00023136"/>
    </source>
</evidence>
<evidence type="ECO:0000313" key="6">
    <source>
        <dbReference type="EMBL" id="KAG9390657.1"/>
    </source>
</evidence>
<dbReference type="Proteomes" id="UP000717585">
    <property type="component" value="Unassembled WGS sequence"/>
</dbReference>
<evidence type="ECO:0000256" key="5">
    <source>
        <dbReference type="SAM" id="Phobius"/>
    </source>
</evidence>
<comment type="subcellular location">
    <subcellularLocation>
        <location evidence="1">Membrane</location>
        <topology evidence="1">Multi-pass membrane protein</topology>
    </subcellularLocation>
</comment>
<dbReference type="GO" id="GO:0035869">
    <property type="term" value="C:ciliary transition zone"/>
    <property type="evidence" value="ECO:0007669"/>
    <property type="project" value="TreeGrafter"/>
</dbReference>
<keyword evidence="4 5" id="KW-0472">Membrane</keyword>
<evidence type="ECO:0008006" key="8">
    <source>
        <dbReference type="Google" id="ProtNLM"/>
    </source>
</evidence>
<feature type="transmembrane region" description="Helical" evidence="5">
    <location>
        <begin position="113"/>
        <end position="139"/>
    </location>
</feature>
<dbReference type="EMBL" id="JAHDYR010000064">
    <property type="protein sequence ID" value="KAG9390657.1"/>
    <property type="molecule type" value="Genomic_DNA"/>
</dbReference>
<dbReference type="GO" id="GO:1905515">
    <property type="term" value="P:non-motile cilium assembly"/>
    <property type="evidence" value="ECO:0007669"/>
    <property type="project" value="TreeGrafter"/>
</dbReference>
<organism evidence="6 7">
    <name type="scientific">Carpediemonas membranifera</name>
    <dbReference type="NCBI Taxonomy" id="201153"/>
    <lineage>
        <taxon>Eukaryota</taxon>
        <taxon>Metamonada</taxon>
        <taxon>Carpediemonas-like organisms</taxon>
        <taxon>Carpediemonas</taxon>
    </lineage>
</organism>
<keyword evidence="7" id="KW-1185">Reference proteome</keyword>
<dbReference type="Pfam" id="PF09799">
    <property type="entry name" value="Transmemb_17"/>
    <property type="match status" value="1"/>
</dbReference>
<feature type="transmembrane region" description="Helical" evidence="5">
    <location>
        <begin position="78"/>
        <end position="107"/>
    </location>
</feature>